<proteinExistence type="inferred from homology"/>
<evidence type="ECO:0000313" key="3">
    <source>
        <dbReference type="EMBL" id="ETO35971.1"/>
    </source>
</evidence>
<dbReference type="GO" id="GO:0005092">
    <property type="term" value="F:GDP-dissociation inhibitor activity"/>
    <property type="evidence" value="ECO:0007669"/>
    <property type="project" value="InterPro"/>
</dbReference>
<dbReference type="OrthoDB" id="1923006at2759"/>
<dbReference type="GO" id="GO:0007264">
    <property type="term" value="P:small GTPase-mediated signal transduction"/>
    <property type="evidence" value="ECO:0007669"/>
    <property type="project" value="InterPro"/>
</dbReference>
<evidence type="ECO:0000313" key="4">
    <source>
        <dbReference type="Proteomes" id="UP000023152"/>
    </source>
</evidence>
<organism evidence="3 4">
    <name type="scientific">Reticulomyxa filosa</name>
    <dbReference type="NCBI Taxonomy" id="46433"/>
    <lineage>
        <taxon>Eukaryota</taxon>
        <taxon>Sar</taxon>
        <taxon>Rhizaria</taxon>
        <taxon>Retaria</taxon>
        <taxon>Foraminifera</taxon>
        <taxon>Monothalamids</taxon>
        <taxon>Reticulomyxidae</taxon>
        <taxon>Reticulomyxa</taxon>
    </lineage>
</organism>
<name>X6PCP7_RETFI</name>
<gene>
    <name evidence="3" type="ORF">RFI_01091</name>
</gene>
<dbReference type="SUPFAM" id="SSF51905">
    <property type="entry name" value="FAD/NAD(P)-binding domain"/>
    <property type="match status" value="1"/>
</dbReference>
<accession>X6PCP7</accession>
<evidence type="ECO:0000256" key="2">
    <source>
        <dbReference type="SAM" id="MobiDB-lite"/>
    </source>
</evidence>
<dbReference type="InterPro" id="IPR018203">
    <property type="entry name" value="GDP_dissociation_inhibitor"/>
</dbReference>
<sequence>MLQRLRLTFNQWFCDCAFLFPLYGCGDLAQGFCRSSAVKKVVFILNWTVQGIVAQPSLQVEEKEKEKYNNDNNKNESKSDVMY</sequence>
<comment type="similarity">
    <text evidence="1">Belongs to the Rab GDI family.</text>
</comment>
<protein>
    <submittedName>
        <fullName evidence="3">Uncharacterized protein</fullName>
    </submittedName>
</protein>
<dbReference type="InterPro" id="IPR036188">
    <property type="entry name" value="FAD/NAD-bd_sf"/>
</dbReference>
<keyword evidence="4" id="KW-1185">Reference proteome</keyword>
<dbReference type="Proteomes" id="UP000023152">
    <property type="component" value="Unassembled WGS sequence"/>
</dbReference>
<dbReference type="AlphaFoldDB" id="X6PCP7"/>
<dbReference type="Pfam" id="PF00996">
    <property type="entry name" value="GDI"/>
    <property type="match status" value="1"/>
</dbReference>
<reference evidence="3 4" key="1">
    <citation type="journal article" date="2013" name="Curr. Biol.">
        <title>The Genome of the Foraminiferan Reticulomyxa filosa.</title>
        <authorList>
            <person name="Glockner G."/>
            <person name="Hulsmann N."/>
            <person name="Schleicher M."/>
            <person name="Noegel A.A."/>
            <person name="Eichinger L."/>
            <person name="Gallinger C."/>
            <person name="Pawlowski J."/>
            <person name="Sierra R."/>
            <person name="Euteneuer U."/>
            <person name="Pillet L."/>
            <person name="Moustafa A."/>
            <person name="Platzer M."/>
            <person name="Groth M."/>
            <person name="Szafranski K."/>
            <person name="Schliwa M."/>
        </authorList>
    </citation>
    <scope>NUCLEOTIDE SEQUENCE [LARGE SCALE GENOMIC DNA]</scope>
</reference>
<feature type="region of interest" description="Disordered" evidence="2">
    <location>
        <begin position="61"/>
        <end position="83"/>
    </location>
</feature>
<dbReference type="EMBL" id="ASPP01001134">
    <property type="protein sequence ID" value="ETO35971.1"/>
    <property type="molecule type" value="Genomic_DNA"/>
</dbReference>
<evidence type="ECO:0000256" key="1">
    <source>
        <dbReference type="ARBA" id="ARBA00005593"/>
    </source>
</evidence>
<comment type="caution">
    <text evidence="3">The sequence shown here is derived from an EMBL/GenBank/DDBJ whole genome shotgun (WGS) entry which is preliminary data.</text>
</comment>
<dbReference type="Gene3D" id="3.50.50.60">
    <property type="entry name" value="FAD/NAD(P)-binding domain"/>
    <property type="match status" value="1"/>
</dbReference>